<dbReference type="EMBL" id="BAAAJE010000001">
    <property type="protein sequence ID" value="GAA1125504.1"/>
    <property type="molecule type" value="Genomic_DNA"/>
</dbReference>
<dbReference type="PANTHER" id="PTHR34698:SF2">
    <property type="entry name" value="5-OXOPROLINASE SUBUNIT B"/>
    <property type="match status" value="1"/>
</dbReference>
<evidence type="ECO:0000313" key="5">
    <source>
        <dbReference type="EMBL" id="GAA1125504.1"/>
    </source>
</evidence>
<gene>
    <name evidence="5" type="ORF">GCM10009606_01500</name>
</gene>
<dbReference type="SMART" id="SM00796">
    <property type="entry name" value="AHS1"/>
    <property type="match status" value="1"/>
</dbReference>
<organism evidence="5 6">
    <name type="scientific">Nocardioides aquiterrae</name>
    <dbReference type="NCBI Taxonomy" id="203799"/>
    <lineage>
        <taxon>Bacteria</taxon>
        <taxon>Bacillati</taxon>
        <taxon>Actinomycetota</taxon>
        <taxon>Actinomycetes</taxon>
        <taxon>Propionibacteriales</taxon>
        <taxon>Nocardioidaceae</taxon>
        <taxon>Nocardioides</taxon>
    </lineage>
</organism>
<dbReference type="InterPro" id="IPR029000">
    <property type="entry name" value="Cyclophilin-like_dom_sf"/>
</dbReference>
<dbReference type="InterPro" id="IPR010016">
    <property type="entry name" value="PxpB"/>
</dbReference>
<keyword evidence="3" id="KW-0067">ATP-binding</keyword>
<keyword evidence="2 5" id="KW-0378">Hydrolase</keyword>
<dbReference type="Pfam" id="PF02682">
    <property type="entry name" value="CT_C_D"/>
    <property type="match status" value="1"/>
</dbReference>
<dbReference type="SUPFAM" id="SSF50891">
    <property type="entry name" value="Cyclophilin-like"/>
    <property type="match status" value="1"/>
</dbReference>
<comment type="caution">
    <text evidence="5">The sequence shown here is derived from an EMBL/GenBank/DDBJ whole genome shotgun (WGS) entry which is preliminary data.</text>
</comment>
<evidence type="ECO:0000313" key="6">
    <source>
        <dbReference type="Proteomes" id="UP001499979"/>
    </source>
</evidence>
<dbReference type="Gene3D" id="3.30.1360.40">
    <property type="match status" value="1"/>
</dbReference>
<proteinExistence type="predicted"/>
<keyword evidence="1" id="KW-0547">Nucleotide-binding</keyword>
<dbReference type="Proteomes" id="UP001499979">
    <property type="component" value="Unassembled WGS sequence"/>
</dbReference>
<dbReference type="Gene3D" id="2.40.100.10">
    <property type="entry name" value="Cyclophilin-like"/>
    <property type="match status" value="1"/>
</dbReference>
<accession>A0ABP4EQE4</accession>
<sequence>MTAAPTSTAAPVPVDAAAPPEAPVPTMRFLPCADVGVLVELESLADVLALHEALAGDLPDGVVDLVPAARTLLLHLDPGRTSVPEVIRAVSELRPTRRTRSAARSVEIPVVYDGPDLDVVGELTGLGARGVVAAHTGQLWTVAFTGFTAGFGYLVGEDDRLHVPRRATPRVSVPAGAVALAGEFSGVYPKASPGGWQLLGRTPLEMWDLHRDPPALLSPGTRVRFVEVDA</sequence>
<evidence type="ECO:0000256" key="1">
    <source>
        <dbReference type="ARBA" id="ARBA00022741"/>
    </source>
</evidence>
<dbReference type="InterPro" id="IPR003833">
    <property type="entry name" value="CT_C_D"/>
</dbReference>
<dbReference type="SUPFAM" id="SSF160467">
    <property type="entry name" value="PH0987 N-terminal domain-like"/>
    <property type="match status" value="1"/>
</dbReference>
<evidence type="ECO:0000256" key="2">
    <source>
        <dbReference type="ARBA" id="ARBA00022801"/>
    </source>
</evidence>
<keyword evidence="6" id="KW-1185">Reference proteome</keyword>
<dbReference type="GO" id="GO:0016787">
    <property type="term" value="F:hydrolase activity"/>
    <property type="evidence" value="ECO:0007669"/>
    <property type="project" value="UniProtKB-KW"/>
</dbReference>
<feature type="domain" description="Carboxyltransferase" evidence="4">
    <location>
        <begin position="27"/>
        <end position="217"/>
    </location>
</feature>
<name>A0ABP4EQE4_9ACTN</name>
<reference evidence="6" key="1">
    <citation type="journal article" date="2019" name="Int. J. Syst. Evol. Microbiol.">
        <title>The Global Catalogue of Microorganisms (GCM) 10K type strain sequencing project: providing services to taxonomists for standard genome sequencing and annotation.</title>
        <authorList>
            <consortium name="The Broad Institute Genomics Platform"/>
            <consortium name="The Broad Institute Genome Sequencing Center for Infectious Disease"/>
            <person name="Wu L."/>
            <person name="Ma J."/>
        </authorList>
    </citation>
    <scope>NUCLEOTIDE SEQUENCE [LARGE SCALE GENOMIC DNA]</scope>
    <source>
        <strain evidence="6">JCM 11813</strain>
    </source>
</reference>
<dbReference type="RefSeq" id="WP_343904760.1">
    <property type="nucleotide sequence ID" value="NZ_BAAAJE010000001.1"/>
</dbReference>
<dbReference type="PANTHER" id="PTHR34698">
    <property type="entry name" value="5-OXOPROLINASE SUBUNIT B"/>
    <property type="match status" value="1"/>
</dbReference>
<evidence type="ECO:0000256" key="3">
    <source>
        <dbReference type="ARBA" id="ARBA00022840"/>
    </source>
</evidence>
<protein>
    <submittedName>
        <fullName evidence="5">Allophanate hydrolase subunit 1</fullName>
    </submittedName>
</protein>
<evidence type="ECO:0000259" key="4">
    <source>
        <dbReference type="SMART" id="SM00796"/>
    </source>
</evidence>